<comment type="cofactor">
    <cofactor evidence="6">
        <name>Zn(2+)</name>
        <dbReference type="ChEBI" id="CHEBI:29105"/>
    </cofactor>
    <text evidence="6">Binds 1 zinc ion per subunit.</text>
</comment>
<evidence type="ECO:0000256" key="1">
    <source>
        <dbReference type="ARBA" id="ARBA00022670"/>
    </source>
</evidence>
<evidence type="ECO:0000313" key="9">
    <source>
        <dbReference type="Proteomes" id="UP001058602"/>
    </source>
</evidence>
<evidence type="ECO:0000256" key="6">
    <source>
        <dbReference type="RuleBase" id="RU003983"/>
    </source>
</evidence>
<dbReference type="EMBL" id="CP102097">
    <property type="protein sequence ID" value="UUM32572.1"/>
    <property type="molecule type" value="Genomic_DNA"/>
</dbReference>
<dbReference type="InterPro" id="IPR051156">
    <property type="entry name" value="Mito/Outer_Membr_Metalloprot"/>
</dbReference>
<dbReference type="CDD" id="cd07331">
    <property type="entry name" value="M48C_Oma1_like"/>
    <property type="match status" value="1"/>
</dbReference>
<dbReference type="Gene3D" id="3.30.2010.10">
    <property type="entry name" value="Metalloproteases ('zincins'), catalytic domain"/>
    <property type="match status" value="1"/>
</dbReference>
<keyword evidence="3 6" id="KW-0378">Hydrolase</keyword>
<keyword evidence="4 6" id="KW-0862">Zinc</keyword>
<keyword evidence="9" id="KW-1185">Reference proteome</keyword>
<evidence type="ECO:0000259" key="7">
    <source>
        <dbReference type="Pfam" id="PF01435"/>
    </source>
</evidence>
<dbReference type="Proteomes" id="UP001058602">
    <property type="component" value="Chromosome 2"/>
</dbReference>
<accession>A0ABY5LP69</accession>
<dbReference type="PANTHER" id="PTHR22726:SF24">
    <property type="entry name" value="M48 FAMILY METALLOPEPTIDASE"/>
    <property type="match status" value="1"/>
</dbReference>
<name>A0ABY5LP69_9VIBR</name>
<gene>
    <name evidence="8" type="ORF">NP165_13440</name>
</gene>
<evidence type="ECO:0000313" key="8">
    <source>
        <dbReference type="EMBL" id="UUM32572.1"/>
    </source>
</evidence>
<evidence type="ECO:0000256" key="5">
    <source>
        <dbReference type="ARBA" id="ARBA00023049"/>
    </source>
</evidence>
<dbReference type="PROSITE" id="PS51257">
    <property type="entry name" value="PROKAR_LIPOPROTEIN"/>
    <property type="match status" value="1"/>
</dbReference>
<comment type="similarity">
    <text evidence="6">Belongs to the peptidase M48 family.</text>
</comment>
<evidence type="ECO:0000256" key="4">
    <source>
        <dbReference type="ARBA" id="ARBA00022833"/>
    </source>
</evidence>
<organism evidence="8 9">
    <name type="scientific">Vibrio japonicus</name>
    <dbReference type="NCBI Taxonomy" id="1824638"/>
    <lineage>
        <taxon>Bacteria</taxon>
        <taxon>Pseudomonadati</taxon>
        <taxon>Pseudomonadota</taxon>
        <taxon>Gammaproteobacteria</taxon>
        <taxon>Vibrionales</taxon>
        <taxon>Vibrionaceae</taxon>
        <taxon>Vibrio</taxon>
    </lineage>
</organism>
<feature type="domain" description="Peptidase M48" evidence="7">
    <location>
        <begin position="60"/>
        <end position="245"/>
    </location>
</feature>
<dbReference type="InterPro" id="IPR001915">
    <property type="entry name" value="Peptidase_M48"/>
</dbReference>
<keyword evidence="5 6" id="KW-0482">Metalloprotease</keyword>
<dbReference type="Pfam" id="PF01435">
    <property type="entry name" value="Peptidase_M48"/>
    <property type="match status" value="1"/>
</dbReference>
<evidence type="ECO:0000256" key="2">
    <source>
        <dbReference type="ARBA" id="ARBA00022723"/>
    </source>
</evidence>
<sequence length="261" mass="28141">MRNWLKLTVLTAAIGITACSSSPTGRNQILLFSDQDMNSLGAQSFEQMKKDQKVSTDTKTNAYVQCVANSVTRYVPKQGFTDWEVVVFDSKQVNAFALPGGKIGVYTGLLKVAKNQDQLATVIGHEIAHVLADHSNERLSQTQLANTGLQITSFAIGSSGYAQYQSATMAALGLGVQYGVLLPYGRTQESEADIVGLELMAKAGFNPNESISLWRNMAAASGGGQPPELLSTHPSHDTRIKDLANEIKRLPNYGTSRPNCS</sequence>
<protein>
    <submittedName>
        <fullName evidence="8">M48 family metallopeptidase</fullName>
    </submittedName>
</protein>
<reference evidence="8" key="1">
    <citation type="submission" date="2022-07" db="EMBL/GenBank/DDBJ databases">
        <title>Complete genome of Vibrio japonicus strain JCM 31412T and phylogenomic assessment of the Nereis clade of the genus Vibrio.</title>
        <authorList>
            <person name="Shlafstein M.D."/>
            <person name="Emsley S.A."/>
            <person name="Ushijima B."/>
            <person name="Videau P."/>
            <person name="Saw J.H."/>
        </authorList>
    </citation>
    <scope>NUCLEOTIDE SEQUENCE</scope>
    <source>
        <strain evidence="8">JCM 31412</strain>
    </source>
</reference>
<dbReference type="PANTHER" id="PTHR22726">
    <property type="entry name" value="METALLOENDOPEPTIDASE OMA1"/>
    <property type="match status" value="1"/>
</dbReference>
<proteinExistence type="inferred from homology"/>
<keyword evidence="1 6" id="KW-0645">Protease</keyword>
<dbReference type="RefSeq" id="WP_257086238.1">
    <property type="nucleotide sequence ID" value="NZ_CP102097.1"/>
</dbReference>
<keyword evidence="2" id="KW-0479">Metal-binding</keyword>
<evidence type="ECO:0000256" key="3">
    <source>
        <dbReference type="ARBA" id="ARBA00022801"/>
    </source>
</evidence>